<sequence length="162" mass="18690">METDTCKIIEVLRKALIGSYYTKFCYGITYFEFELFNDDLGITANAIISDFELEDKNEWNKLLATYPFSIENLCGPEEPLRGFFMTLLTQVSINNIELESGGTLIFEFRNNIRIRLKGEVEIEDVSWSIEFRNEQGQTIGNCRCSFNEMYLSNSEALLKKVG</sequence>
<dbReference type="AlphaFoldDB" id="A0A7W9SZS1"/>
<evidence type="ECO:0000313" key="2">
    <source>
        <dbReference type="Proteomes" id="UP000532746"/>
    </source>
</evidence>
<comment type="caution">
    <text evidence="1">The sequence shown here is derived from an EMBL/GenBank/DDBJ whole genome shotgun (WGS) entry which is preliminary data.</text>
</comment>
<proteinExistence type="predicted"/>
<dbReference type="EMBL" id="JACHGG010000002">
    <property type="protein sequence ID" value="MBB6058937.1"/>
    <property type="molecule type" value="Genomic_DNA"/>
</dbReference>
<protein>
    <submittedName>
        <fullName evidence="1">Uncharacterized protein</fullName>
    </submittedName>
</protein>
<dbReference type="Proteomes" id="UP000532746">
    <property type="component" value="Unassembled WGS sequence"/>
</dbReference>
<gene>
    <name evidence="1" type="ORF">HNQ93_001783</name>
</gene>
<evidence type="ECO:0000313" key="1">
    <source>
        <dbReference type="EMBL" id="MBB6058937.1"/>
    </source>
</evidence>
<reference evidence="1 2" key="1">
    <citation type="submission" date="2020-08" db="EMBL/GenBank/DDBJ databases">
        <title>Genomic Encyclopedia of Type Strains, Phase IV (KMG-IV): sequencing the most valuable type-strain genomes for metagenomic binning, comparative biology and taxonomic classification.</title>
        <authorList>
            <person name="Goeker M."/>
        </authorList>
    </citation>
    <scope>NUCLEOTIDE SEQUENCE [LARGE SCALE GENOMIC DNA]</scope>
    <source>
        <strain evidence="1 2">DSM 26718</strain>
    </source>
</reference>
<keyword evidence="2" id="KW-1185">Reference proteome</keyword>
<organism evidence="1 2">
    <name type="scientific">Hymenobacter luteus</name>
    <dbReference type="NCBI Taxonomy" id="1411122"/>
    <lineage>
        <taxon>Bacteria</taxon>
        <taxon>Pseudomonadati</taxon>
        <taxon>Bacteroidota</taxon>
        <taxon>Cytophagia</taxon>
        <taxon>Cytophagales</taxon>
        <taxon>Hymenobacteraceae</taxon>
        <taxon>Hymenobacter</taxon>
    </lineage>
</organism>
<dbReference type="RefSeq" id="WP_183402908.1">
    <property type="nucleotide sequence ID" value="NZ_JACHGG010000002.1"/>
</dbReference>
<accession>A0A7W9SZS1</accession>
<name>A0A7W9SZS1_9BACT</name>